<dbReference type="EMBL" id="CAXITT010000020">
    <property type="protein sequence ID" value="CAL1527618.1"/>
    <property type="molecule type" value="Genomic_DNA"/>
</dbReference>
<comment type="caution">
    <text evidence="3">The sequence shown here is derived from an EMBL/GenBank/DDBJ whole genome shotgun (WGS) entry which is preliminary data.</text>
</comment>
<accession>A0AAV2H363</accession>
<dbReference type="Pfam" id="PF10574">
    <property type="entry name" value="UPF0552"/>
    <property type="match status" value="1"/>
</dbReference>
<protein>
    <recommendedName>
        <fullName evidence="2">Arpin</fullName>
    </recommendedName>
</protein>
<comment type="similarity">
    <text evidence="1">Belongs to the Arpin family.</text>
</comment>
<dbReference type="AlphaFoldDB" id="A0AAV2H363"/>
<dbReference type="PANTHER" id="PTHR31199:SF1">
    <property type="entry name" value="ARPIN"/>
    <property type="match status" value="1"/>
</dbReference>
<evidence type="ECO:0000256" key="2">
    <source>
        <dbReference type="ARBA" id="ARBA00019314"/>
    </source>
</evidence>
<evidence type="ECO:0000313" key="3">
    <source>
        <dbReference type="EMBL" id="CAL1527618.1"/>
    </source>
</evidence>
<gene>
    <name evidence="3" type="ORF">GSLYS_00001788001</name>
</gene>
<reference evidence="3 4" key="1">
    <citation type="submission" date="2024-04" db="EMBL/GenBank/DDBJ databases">
        <authorList>
            <consortium name="Genoscope - CEA"/>
            <person name="William W."/>
        </authorList>
    </citation>
    <scope>NUCLEOTIDE SEQUENCE [LARGE SCALE GENOMIC DNA]</scope>
</reference>
<organism evidence="3 4">
    <name type="scientific">Lymnaea stagnalis</name>
    <name type="common">Great pond snail</name>
    <name type="synonym">Helix stagnalis</name>
    <dbReference type="NCBI Taxonomy" id="6523"/>
    <lineage>
        <taxon>Eukaryota</taxon>
        <taxon>Metazoa</taxon>
        <taxon>Spiralia</taxon>
        <taxon>Lophotrochozoa</taxon>
        <taxon>Mollusca</taxon>
        <taxon>Gastropoda</taxon>
        <taxon>Heterobranchia</taxon>
        <taxon>Euthyneura</taxon>
        <taxon>Panpulmonata</taxon>
        <taxon>Hygrophila</taxon>
        <taxon>Lymnaeoidea</taxon>
        <taxon>Lymnaeidae</taxon>
        <taxon>Lymnaea</taxon>
    </lineage>
</organism>
<dbReference type="PANTHER" id="PTHR31199">
    <property type="entry name" value="ARPIN"/>
    <property type="match status" value="1"/>
</dbReference>
<dbReference type="Proteomes" id="UP001497497">
    <property type="component" value="Unassembled WGS sequence"/>
</dbReference>
<evidence type="ECO:0000313" key="4">
    <source>
        <dbReference type="Proteomes" id="UP001497497"/>
    </source>
</evidence>
<keyword evidence="4" id="KW-1185">Reference proteome</keyword>
<sequence length="238" mass="26976">MSRIYDNKPLENLPVQNVHWNGNWDQFQADLIKSPKDNPGVLCEGKIKNQARISITSLSNGSPASKARYYILFLEIETAYRRKFNVSGEEIEPNFNETTKVSTGYLNSSYDVKAKGKTDRLLVDEVKSVIHDSKIEVMIKDILAKSSPGDVFLLFKEDDHDKVEISNGSSVRIKTLRDSPIVESLVIRDEASVTTKNFVGDERVGCTWTDKVMKVKSLAEEKKDNQDNAEIDEDEWND</sequence>
<dbReference type="InterPro" id="IPR018889">
    <property type="entry name" value="Arpin"/>
</dbReference>
<name>A0AAV2H363_LYMST</name>
<evidence type="ECO:0000256" key="1">
    <source>
        <dbReference type="ARBA" id="ARBA00008453"/>
    </source>
</evidence>
<proteinExistence type="inferred from homology"/>
<dbReference type="GO" id="GO:0051126">
    <property type="term" value="P:negative regulation of actin nucleation"/>
    <property type="evidence" value="ECO:0007669"/>
    <property type="project" value="InterPro"/>
</dbReference>